<reference evidence="2 3" key="1">
    <citation type="submission" date="2018-03" db="EMBL/GenBank/DDBJ databases">
        <title>Genomic Encyclopedia of Archaeal and Bacterial Type Strains, Phase II (KMG-II): from individual species to whole genera.</title>
        <authorList>
            <person name="Goeker M."/>
        </authorList>
    </citation>
    <scope>NUCLEOTIDE SEQUENCE [LARGE SCALE GENOMIC DNA]</scope>
    <source>
        <strain evidence="2 3">ATCC BAA-1496</strain>
    </source>
</reference>
<keyword evidence="3" id="KW-1185">Reference proteome</keyword>
<sequence>MQESTASHARHRSSGVNRRTVATGMAWAIPVAVAATPTPAFAASTCVGSPNVCASGTMGFGGAVDGNGWQKNVTGAFSPSTVFQYKNPYTAANVASCSGDGCTAVSPGNTTSVANAIYIESNPTGSGRVATYFKTMCLSAGTTYTFTFSWAAYTANCRAAYLDSAILNPDGTIAAAGAQVVAPASTKGNTSGTVTITITPLTTSDAYTFRYTWTFGTTPTSYGGSCNIGANDIGVSAPTVTCRAAA</sequence>
<evidence type="ECO:0000313" key="2">
    <source>
        <dbReference type="EMBL" id="PRY49803.1"/>
    </source>
</evidence>
<feature type="chain" id="PRO_5015469323" description="Ig-like domain-containing protein" evidence="1">
    <location>
        <begin position="43"/>
        <end position="246"/>
    </location>
</feature>
<dbReference type="AlphaFoldDB" id="A0A2T0TVW7"/>
<name>A0A2T0TVW7_9MICO</name>
<gene>
    <name evidence="2" type="ORF">BCF74_1422</name>
</gene>
<comment type="caution">
    <text evidence="2">The sequence shown here is derived from an EMBL/GenBank/DDBJ whole genome shotgun (WGS) entry which is preliminary data.</text>
</comment>
<evidence type="ECO:0000313" key="3">
    <source>
        <dbReference type="Proteomes" id="UP000237822"/>
    </source>
</evidence>
<proteinExistence type="predicted"/>
<evidence type="ECO:0000256" key="1">
    <source>
        <dbReference type="SAM" id="SignalP"/>
    </source>
</evidence>
<keyword evidence="1" id="KW-0732">Signal</keyword>
<protein>
    <recommendedName>
        <fullName evidence="4">Ig-like domain-containing protein</fullName>
    </recommendedName>
</protein>
<evidence type="ECO:0008006" key="4">
    <source>
        <dbReference type="Google" id="ProtNLM"/>
    </source>
</evidence>
<dbReference type="Proteomes" id="UP000237822">
    <property type="component" value="Unassembled WGS sequence"/>
</dbReference>
<organism evidence="2 3">
    <name type="scientific">Knoellia remsis</name>
    <dbReference type="NCBI Taxonomy" id="407159"/>
    <lineage>
        <taxon>Bacteria</taxon>
        <taxon>Bacillati</taxon>
        <taxon>Actinomycetota</taxon>
        <taxon>Actinomycetes</taxon>
        <taxon>Micrococcales</taxon>
        <taxon>Intrasporangiaceae</taxon>
        <taxon>Knoellia</taxon>
    </lineage>
</organism>
<feature type="signal peptide" evidence="1">
    <location>
        <begin position="1"/>
        <end position="42"/>
    </location>
</feature>
<dbReference type="EMBL" id="PVTI01000042">
    <property type="protein sequence ID" value="PRY49803.1"/>
    <property type="molecule type" value="Genomic_DNA"/>
</dbReference>
<accession>A0A2T0TVW7</accession>